<dbReference type="OrthoDB" id="5907861at2759"/>
<evidence type="ECO:0000256" key="1">
    <source>
        <dbReference type="SAM" id="MobiDB-lite"/>
    </source>
</evidence>
<dbReference type="eggNOG" id="ENOG502TJ1B">
    <property type="taxonomic scope" value="Eukaryota"/>
</dbReference>
<evidence type="ECO:0000313" key="4">
    <source>
        <dbReference type="Proteomes" id="UP000008281"/>
    </source>
</evidence>
<name>E3MTM5_CAERE</name>
<dbReference type="OMA" id="WRNDRLY"/>
<protein>
    <submittedName>
        <fullName evidence="3">Uncharacterized protein</fullName>
    </submittedName>
</protein>
<feature type="compositionally biased region" description="Low complexity" evidence="1">
    <location>
        <begin position="72"/>
        <end position="84"/>
    </location>
</feature>
<evidence type="ECO:0000313" key="3">
    <source>
        <dbReference type="EMBL" id="EFP08745.1"/>
    </source>
</evidence>
<evidence type="ECO:0000256" key="2">
    <source>
        <dbReference type="SAM" id="SignalP"/>
    </source>
</evidence>
<sequence>MKSIPILAILCMVHQCLGWDQIGVMALRNIFPYAKFENVKRLRFQINRQNSTQNAKRVMNAWIDETWPVPQSTTESPSTSSESPFIGLFANTSHPKDSGDDNFNVDDSSEGSGNIDDTPHFGDQINEETDSWEATTTLPVDSGDDFYYDDTNDTVTDDDNSWWTTTSITLKPLKFKRSVDGDTVTRNWEDAWFKNDVMMTTPHLWKNRCLYDKEFARSQGLAFLDHRDTLKMYIRYIFRIGQEQKLLTKEEAEKMRDIFWRNDRLYNHNFPRVELGFLKEVTEDHVWKQSDYVIYRNLKMYAAHWYKFPPIAEKLNWVLEEDSWSCRYQHYKMEHNY</sequence>
<feature type="chain" id="PRO_5003177640" evidence="2">
    <location>
        <begin position="19"/>
        <end position="337"/>
    </location>
</feature>
<reference evidence="3" key="1">
    <citation type="submission" date="2007-07" db="EMBL/GenBank/DDBJ databases">
        <title>PCAP assembly of the Caenorhabditis remanei genome.</title>
        <authorList>
            <consortium name="The Caenorhabditis remanei Sequencing Consortium"/>
            <person name="Wilson R.K."/>
        </authorList>
    </citation>
    <scope>NUCLEOTIDE SEQUENCE [LARGE SCALE GENOMIC DNA]</scope>
    <source>
        <strain evidence="3">PB4641</strain>
    </source>
</reference>
<keyword evidence="4" id="KW-1185">Reference proteome</keyword>
<proteinExistence type="predicted"/>
<dbReference type="AlphaFoldDB" id="E3MTM5"/>
<dbReference type="EMBL" id="DS268476">
    <property type="protein sequence ID" value="EFP08745.1"/>
    <property type="molecule type" value="Genomic_DNA"/>
</dbReference>
<dbReference type="PANTHER" id="PTHR36946">
    <property type="entry name" value="PROTEIN CBG13897-RELATED"/>
    <property type="match status" value="1"/>
</dbReference>
<feature type="region of interest" description="Disordered" evidence="1">
    <location>
        <begin position="68"/>
        <end position="119"/>
    </location>
</feature>
<dbReference type="Proteomes" id="UP000008281">
    <property type="component" value="Unassembled WGS sequence"/>
</dbReference>
<feature type="signal peptide" evidence="2">
    <location>
        <begin position="1"/>
        <end position="18"/>
    </location>
</feature>
<dbReference type="HOGENOM" id="CLU_824502_0_0_1"/>
<organism evidence="4">
    <name type="scientific">Caenorhabditis remanei</name>
    <name type="common">Caenorhabditis vulgaris</name>
    <dbReference type="NCBI Taxonomy" id="31234"/>
    <lineage>
        <taxon>Eukaryota</taxon>
        <taxon>Metazoa</taxon>
        <taxon>Ecdysozoa</taxon>
        <taxon>Nematoda</taxon>
        <taxon>Chromadorea</taxon>
        <taxon>Rhabditida</taxon>
        <taxon>Rhabditina</taxon>
        <taxon>Rhabditomorpha</taxon>
        <taxon>Rhabditoidea</taxon>
        <taxon>Rhabditidae</taxon>
        <taxon>Peloderinae</taxon>
        <taxon>Caenorhabditis</taxon>
    </lineage>
</organism>
<dbReference type="InParanoid" id="E3MTM5"/>
<keyword evidence="2" id="KW-0732">Signal</keyword>
<accession>E3MTM5</accession>
<gene>
    <name evidence="3" type="ORF">CRE_19847</name>
</gene>